<comment type="caution">
    <text evidence="2">The sequence shown here is derived from an EMBL/GenBank/DDBJ whole genome shotgun (WGS) entry which is preliminary data.</text>
</comment>
<organism evidence="2 3">
    <name type="scientific">Meripilus lineatus</name>
    <dbReference type="NCBI Taxonomy" id="2056292"/>
    <lineage>
        <taxon>Eukaryota</taxon>
        <taxon>Fungi</taxon>
        <taxon>Dikarya</taxon>
        <taxon>Basidiomycota</taxon>
        <taxon>Agaricomycotina</taxon>
        <taxon>Agaricomycetes</taxon>
        <taxon>Polyporales</taxon>
        <taxon>Meripilaceae</taxon>
        <taxon>Meripilus</taxon>
    </lineage>
</organism>
<name>A0AAD5YIQ5_9APHY</name>
<dbReference type="EMBL" id="JANAWD010000100">
    <property type="protein sequence ID" value="KAJ3487165.1"/>
    <property type="molecule type" value="Genomic_DNA"/>
</dbReference>
<evidence type="ECO:0000313" key="3">
    <source>
        <dbReference type="Proteomes" id="UP001212997"/>
    </source>
</evidence>
<evidence type="ECO:0008006" key="4">
    <source>
        <dbReference type="Google" id="ProtNLM"/>
    </source>
</evidence>
<accession>A0AAD5YIQ5</accession>
<evidence type="ECO:0000256" key="1">
    <source>
        <dbReference type="SAM" id="MobiDB-lite"/>
    </source>
</evidence>
<keyword evidence="3" id="KW-1185">Reference proteome</keyword>
<feature type="compositionally biased region" description="Low complexity" evidence="1">
    <location>
        <begin position="31"/>
        <end position="40"/>
    </location>
</feature>
<sequence length="315" mass="35470">MPFPMQLQPGPSRSSTPAKHDHAPLGVALGPSPSSESPLSDVTHPHLVCEDDDSPSRIVHPWAVYAYAHKGPQSGPRPWDPQPPFHGRPDVVRPVTRRSYERGLPLYTRALSESLTSEVGDFHHPSQDLVHHETLTRSRSPGPTFFYPTIVIPMAPETSPGELEARPWSNFDLEDNDFTPIFKCAWDGCEAKFQLGPGTRDTYSDHISGSHGTFVTDGVCPFDTCKRKTCPNLKTHLLNVHHGLAFICPFYSKCGQTITGDKTYVKQHLNKKHREERKRRLSLKITFLTEKVARRKRYESWEEGGTSPMVQVFQV</sequence>
<dbReference type="Proteomes" id="UP001212997">
    <property type="component" value="Unassembled WGS sequence"/>
</dbReference>
<evidence type="ECO:0000313" key="2">
    <source>
        <dbReference type="EMBL" id="KAJ3487165.1"/>
    </source>
</evidence>
<gene>
    <name evidence="2" type="ORF">NLI96_g3728</name>
</gene>
<feature type="region of interest" description="Disordered" evidence="1">
    <location>
        <begin position="1"/>
        <end position="42"/>
    </location>
</feature>
<feature type="region of interest" description="Disordered" evidence="1">
    <location>
        <begin position="72"/>
        <end position="91"/>
    </location>
</feature>
<reference evidence="2" key="1">
    <citation type="submission" date="2022-07" db="EMBL/GenBank/DDBJ databases">
        <title>Genome Sequence of Physisporinus lineatus.</title>
        <authorList>
            <person name="Buettner E."/>
        </authorList>
    </citation>
    <scope>NUCLEOTIDE SEQUENCE</scope>
    <source>
        <strain evidence="2">VT162</strain>
    </source>
</reference>
<dbReference type="AlphaFoldDB" id="A0AAD5YIQ5"/>
<proteinExistence type="predicted"/>
<protein>
    <recommendedName>
        <fullName evidence="4">C2H2-type domain-containing protein</fullName>
    </recommendedName>
</protein>